<evidence type="ECO:0000256" key="1">
    <source>
        <dbReference type="SAM" id="Phobius"/>
    </source>
</evidence>
<protein>
    <recommendedName>
        <fullName evidence="4">PDZ domain-containing protein</fullName>
    </recommendedName>
</protein>
<name>A0A812K1Y0_9DINO</name>
<evidence type="ECO:0000313" key="3">
    <source>
        <dbReference type="Proteomes" id="UP000604046"/>
    </source>
</evidence>
<evidence type="ECO:0008006" key="4">
    <source>
        <dbReference type="Google" id="ProtNLM"/>
    </source>
</evidence>
<dbReference type="Proteomes" id="UP000604046">
    <property type="component" value="Unassembled WGS sequence"/>
</dbReference>
<comment type="caution">
    <text evidence="2">The sequence shown here is derived from an EMBL/GenBank/DDBJ whole genome shotgun (WGS) entry which is preliminary data.</text>
</comment>
<gene>
    <name evidence="2" type="ORF">SNAT2548_LOCUS8230</name>
</gene>
<keyword evidence="1" id="KW-0812">Transmembrane</keyword>
<proteinExistence type="predicted"/>
<accession>A0A812K1Y0</accession>
<sequence>MAVQTFVARAPARVQPMRSISLYLIATVAGLWLLIGVSMPSFAGLTLRPRASLRSSALQRAAVGGLQQAFFMGKRVDWRPALDASKAVEVGGEMPLGVRFERREDGAFIITEIISGGSASVGELDVQVGNIIHAVSCSVGGKKEITTAFEVDSIDQMSQAILSNEDERVTMLVEKPDEGAVGAVSFLTDVATRL</sequence>
<keyword evidence="1" id="KW-0472">Membrane</keyword>
<keyword evidence="3" id="KW-1185">Reference proteome</keyword>
<dbReference type="OrthoDB" id="438117at2759"/>
<evidence type="ECO:0000313" key="2">
    <source>
        <dbReference type="EMBL" id="CAE7221976.1"/>
    </source>
</evidence>
<organism evidence="2 3">
    <name type="scientific">Symbiodinium natans</name>
    <dbReference type="NCBI Taxonomy" id="878477"/>
    <lineage>
        <taxon>Eukaryota</taxon>
        <taxon>Sar</taxon>
        <taxon>Alveolata</taxon>
        <taxon>Dinophyceae</taxon>
        <taxon>Suessiales</taxon>
        <taxon>Symbiodiniaceae</taxon>
        <taxon>Symbiodinium</taxon>
    </lineage>
</organism>
<dbReference type="EMBL" id="CAJNDS010000602">
    <property type="protein sequence ID" value="CAE7221976.1"/>
    <property type="molecule type" value="Genomic_DNA"/>
</dbReference>
<keyword evidence="1" id="KW-1133">Transmembrane helix</keyword>
<reference evidence="2" key="1">
    <citation type="submission" date="2021-02" db="EMBL/GenBank/DDBJ databases">
        <authorList>
            <person name="Dougan E. K."/>
            <person name="Rhodes N."/>
            <person name="Thang M."/>
            <person name="Chan C."/>
        </authorList>
    </citation>
    <scope>NUCLEOTIDE SEQUENCE</scope>
</reference>
<dbReference type="AlphaFoldDB" id="A0A812K1Y0"/>
<feature type="transmembrane region" description="Helical" evidence="1">
    <location>
        <begin position="20"/>
        <end position="45"/>
    </location>
</feature>